<accession>A0A7U3ZQE1</accession>
<dbReference type="InterPro" id="IPR023165">
    <property type="entry name" value="rRNA_Ade_diMease-like_C"/>
</dbReference>
<dbReference type="AlphaFoldDB" id="A0A7U3ZQE1"/>
<dbReference type="EC" id="2.1.1.182" evidence="7"/>
<sequence>MACPESMKVRPKKHLGQHFLRDLDASKRIADLLSGHENYDTVLEIGPGMGVLTQFILPKSEYSTYVIEIDRESVAYLKVNFPTLEGRIIEGDFLRMDLKAWIESVSPRPSFAIIGNYPYNISSQILFKALEYKDFVPEIVGMFQKEVAMRIASPPGKKDYGILSVLLQAYYDIEYSFSVPPEAFDPPPKVTSGVIRLRRNTVTQLECDEKKFVQVVKAGFNQRRKTLRNALKPMGIQFDHPLLDKRAEQLGVAEFVLLTNLVTAPAPVVE</sequence>
<evidence type="ECO:0000256" key="8">
    <source>
        <dbReference type="PROSITE-ProRule" id="PRU01026"/>
    </source>
</evidence>
<dbReference type="PANTHER" id="PTHR11727">
    <property type="entry name" value="DIMETHYLADENOSINE TRANSFERASE"/>
    <property type="match status" value="1"/>
</dbReference>
<evidence type="ECO:0000256" key="3">
    <source>
        <dbReference type="ARBA" id="ARBA00022603"/>
    </source>
</evidence>
<comment type="function">
    <text evidence="7">Specifically dimethylates two adjacent adenosines (A1518 and A1519) in the loop of a conserved hairpin near the 3'-end of 16S rRNA in the 30S particle. May play a critical role in biogenesis of 30S subunits.</text>
</comment>
<keyword evidence="2 7" id="KW-0698">rRNA processing</keyword>
<dbReference type="InterPro" id="IPR020598">
    <property type="entry name" value="rRNA_Ade_methylase_Trfase_N"/>
</dbReference>
<feature type="binding site" evidence="7 8">
    <location>
        <position position="46"/>
    </location>
    <ligand>
        <name>S-adenosyl-L-methionine</name>
        <dbReference type="ChEBI" id="CHEBI:59789"/>
    </ligand>
</feature>
<comment type="catalytic activity">
    <reaction evidence="7">
        <text>adenosine(1518)/adenosine(1519) in 16S rRNA + 4 S-adenosyl-L-methionine = N(6)-dimethyladenosine(1518)/N(6)-dimethyladenosine(1519) in 16S rRNA + 4 S-adenosyl-L-homocysteine + 4 H(+)</text>
        <dbReference type="Rhea" id="RHEA:19609"/>
        <dbReference type="Rhea" id="RHEA-COMP:10232"/>
        <dbReference type="Rhea" id="RHEA-COMP:10233"/>
        <dbReference type="ChEBI" id="CHEBI:15378"/>
        <dbReference type="ChEBI" id="CHEBI:57856"/>
        <dbReference type="ChEBI" id="CHEBI:59789"/>
        <dbReference type="ChEBI" id="CHEBI:74411"/>
        <dbReference type="ChEBI" id="CHEBI:74493"/>
        <dbReference type="EC" id="2.1.1.182"/>
    </reaction>
</comment>
<dbReference type="PROSITE" id="PS51689">
    <property type="entry name" value="SAM_RNA_A_N6_MT"/>
    <property type="match status" value="1"/>
</dbReference>
<evidence type="ECO:0000256" key="6">
    <source>
        <dbReference type="ARBA" id="ARBA00022884"/>
    </source>
</evidence>
<proteinExistence type="inferred from homology"/>
<keyword evidence="11" id="KW-1185">Reference proteome</keyword>
<keyword evidence="3 7" id="KW-0489">Methyltransferase</keyword>
<dbReference type="SMART" id="SM00650">
    <property type="entry name" value="rADc"/>
    <property type="match status" value="1"/>
</dbReference>
<feature type="domain" description="Ribosomal RNA adenine methylase transferase N-terminal" evidence="9">
    <location>
        <begin position="25"/>
        <end position="201"/>
    </location>
</feature>
<dbReference type="GO" id="GO:0003723">
    <property type="term" value="F:RNA binding"/>
    <property type="evidence" value="ECO:0007669"/>
    <property type="project" value="UniProtKB-UniRule"/>
</dbReference>
<dbReference type="Gene3D" id="3.40.50.150">
    <property type="entry name" value="Vaccinia Virus protein VP39"/>
    <property type="match status" value="1"/>
</dbReference>
<dbReference type="InterPro" id="IPR011530">
    <property type="entry name" value="rRNA_adenine_dimethylase"/>
</dbReference>
<keyword evidence="5 7" id="KW-0949">S-adenosyl-L-methionine</keyword>
<feature type="binding site" evidence="7 8">
    <location>
        <position position="68"/>
    </location>
    <ligand>
        <name>S-adenosyl-L-methionine</name>
        <dbReference type="ChEBI" id="CHEBI:59789"/>
    </ligand>
</feature>
<evidence type="ECO:0000313" key="11">
    <source>
        <dbReference type="Proteomes" id="UP000000493"/>
    </source>
</evidence>
<dbReference type="GO" id="GO:0052908">
    <property type="term" value="F:16S rRNA (adenine(1518)-N(6)/adenine(1519)-N(6))-dimethyltransferase activity"/>
    <property type="evidence" value="ECO:0007669"/>
    <property type="project" value="UniProtKB-EC"/>
</dbReference>
<dbReference type="KEGG" id="rsi:Runsl_5096"/>
<dbReference type="InterPro" id="IPR001737">
    <property type="entry name" value="KsgA/Erm"/>
</dbReference>
<feature type="binding site" evidence="7 8">
    <location>
        <position position="116"/>
    </location>
    <ligand>
        <name>S-adenosyl-L-methionine</name>
        <dbReference type="ChEBI" id="CHEBI:59789"/>
    </ligand>
</feature>
<dbReference type="HAMAP" id="MF_00607">
    <property type="entry name" value="16SrRNA_methyltr_A"/>
    <property type="match status" value="1"/>
</dbReference>
<dbReference type="Pfam" id="PF00398">
    <property type="entry name" value="RrnaAD"/>
    <property type="match status" value="1"/>
</dbReference>
<keyword evidence="1 7" id="KW-0963">Cytoplasm</keyword>
<evidence type="ECO:0000256" key="7">
    <source>
        <dbReference type="HAMAP-Rule" id="MF_00607"/>
    </source>
</evidence>
<dbReference type="RefSeq" id="WP_013930676.1">
    <property type="nucleotide sequence ID" value="NC_015703.1"/>
</dbReference>
<dbReference type="InterPro" id="IPR029063">
    <property type="entry name" value="SAM-dependent_MTases_sf"/>
</dbReference>
<dbReference type="CDD" id="cd02440">
    <property type="entry name" value="AdoMet_MTases"/>
    <property type="match status" value="1"/>
</dbReference>
<evidence type="ECO:0000256" key="2">
    <source>
        <dbReference type="ARBA" id="ARBA00022552"/>
    </source>
</evidence>
<dbReference type="Proteomes" id="UP000000493">
    <property type="component" value="Chromosome"/>
</dbReference>
<evidence type="ECO:0000256" key="5">
    <source>
        <dbReference type="ARBA" id="ARBA00022691"/>
    </source>
</evidence>
<evidence type="ECO:0000313" key="10">
    <source>
        <dbReference type="EMBL" id="AEI51398.1"/>
    </source>
</evidence>
<comment type="subcellular location">
    <subcellularLocation>
        <location evidence="7">Cytoplasm</location>
    </subcellularLocation>
</comment>
<keyword evidence="6 7" id="KW-0694">RNA-binding</keyword>
<keyword evidence="4 7" id="KW-0808">Transferase</keyword>
<dbReference type="EMBL" id="CP002859">
    <property type="protein sequence ID" value="AEI51398.1"/>
    <property type="molecule type" value="Genomic_DNA"/>
</dbReference>
<feature type="binding site" evidence="7 8">
    <location>
        <position position="20"/>
    </location>
    <ligand>
        <name>S-adenosyl-L-methionine</name>
        <dbReference type="ChEBI" id="CHEBI:59789"/>
    </ligand>
</feature>
<evidence type="ECO:0000259" key="9">
    <source>
        <dbReference type="SMART" id="SM00650"/>
    </source>
</evidence>
<evidence type="ECO:0000256" key="4">
    <source>
        <dbReference type="ARBA" id="ARBA00022679"/>
    </source>
</evidence>
<dbReference type="SUPFAM" id="SSF53335">
    <property type="entry name" value="S-adenosyl-L-methionine-dependent methyltransferases"/>
    <property type="match status" value="1"/>
</dbReference>
<organism evidence="10 11">
    <name type="scientific">Runella slithyformis (strain ATCC 29530 / DSM 19594 / LMG 11500 / NCIMB 11436 / LSU 4)</name>
    <dbReference type="NCBI Taxonomy" id="761193"/>
    <lineage>
        <taxon>Bacteria</taxon>
        <taxon>Pseudomonadati</taxon>
        <taxon>Bacteroidota</taxon>
        <taxon>Cytophagia</taxon>
        <taxon>Cytophagales</taxon>
        <taxon>Spirosomataceae</taxon>
        <taxon>Runella</taxon>
    </lineage>
</organism>
<protein>
    <recommendedName>
        <fullName evidence="7">Ribosomal RNA small subunit methyltransferase A</fullName>
        <ecNumber evidence="7">2.1.1.182</ecNumber>
    </recommendedName>
    <alternativeName>
        <fullName evidence="7">16S rRNA (adenine(1518)-N(6)/adenine(1519)-N(6))-dimethyltransferase</fullName>
    </alternativeName>
    <alternativeName>
        <fullName evidence="7">16S rRNA dimethyladenosine transferase</fullName>
    </alternativeName>
    <alternativeName>
        <fullName evidence="7">16S rRNA dimethylase</fullName>
    </alternativeName>
    <alternativeName>
        <fullName evidence="7">S-adenosylmethionine-6-N', N'-adenosyl(rRNA) dimethyltransferase</fullName>
    </alternativeName>
</protein>
<evidence type="ECO:0000256" key="1">
    <source>
        <dbReference type="ARBA" id="ARBA00022490"/>
    </source>
</evidence>
<dbReference type="PANTHER" id="PTHR11727:SF7">
    <property type="entry name" value="DIMETHYLADENOSINE TRANSFERASE-RELATED"/>
    <property type="match status" value="1"/>
</dbReference>
<feature type="binding site" evidence="7 8">
    <location>
        <position position="18"/>
    </location>
    <ligand>
        <name>S-adenosyl-L-methionine</name>
        <dbReference type="ChEBI" id="CHEBI:59789"/>
    </ligand>
</feature>
<gene>
    <name evidence="7" type="primary">rsmA</name>
    <name evidence="7" type="synonym">ksgA</name>
    <name evidence="10" type="ordered locus">Runsl_5096</name>
</gene>
<name>A0A7U3ZQE1_RUNSL</name>
<dbReference type="GO" id="GO:0005829">
    <property type="term" value="C:cytosol"/>
    <property type="evidence" value="ECO:0007669"/>
    <property type="project" value="TreeGrafter"/>
</dbReference>
<comment type="similarity">
    <text evidence="7">Belongs to the class I-like SAM-binding methyltransferase superfamily. rRNA adenine N(6)-methyltransferase family. RsmA subfamily.</text>
</comment>
<reference evidence="10 11" key="2">
    <citation type="journal article" date="2012" name="Stand. Genomic Sci.">
        <title>Complete genome sequence of the aquatic bacterium Runella slithyformis type strain (LSU 4(T)).</title>
        <authorList>
            <person name="Copeland A."/>
            <person name="Zhang X."/>
            <person name="Misra M."/>
            <person name="Lapidus A."/>
            <person name="Nolan M."/>
            <person name="Lucas S."/>
            <person name="Deshpande S."/>
            <person name="Cheng J.F."/>
            <person name="Tapia R."/>
            <person name="Goodwin L.A."/>
            <person name="Pitluck S."/>
            <person name="Liolios K."/>
            <person name="Pagani I."/>
            <person name="Ivanova N."/>
            <person name="Mikhailova N."/>
            <person name="Pati A."/>
            <person name="Chen A."/>
            <person name="Palaniappan K."/>
            <person name="Land M."/>
            <person name="Hauser L."/>
            <person name="Pan C."/>
            <person name="Jeffries C.D."/>
            <person name="Detter J.C."/>
            <person name="Brambilla E.M."/>
            <person name="Rohde M."/>
            <person name="Djao O.D."/>
            <person name="Goker M."/>
            <person name="Sikorski J."/>
            <person name="Tindall B.J."/>
            <person name="Woyke T."/>
            <person name="Bristow J."/>
            <person name="Eisen J.A."/>
            <person name="Markowitz V."/>
            <person name="Hugenholtz P."/>
            <person name="Kyrpides N.C."/>
            <person name="Klenk H.P."/>
            <person name="Mavromatis K."/>
        </authorList>
    </citation>
    <scope>NUCLEOTIDE SEQUENCE [LARGE SCALE GENOMIC DNA]</scope>
    <source>
        <strain evidence="11">ATCC 29530 / DSM 19594 / LMG 11500 / NCIMB 11436 / LSU 4</strain>
    </source>
</reference>
<dbReference type="Gene3D" id="1.10.8.100">
    <property type="entry name" value="Ribosomal RNA adenine dimethylase-like, domain 2"/>
    <property type="match status" value="1"/>
</dbReference>
<feature type="binding site" evidence="7 8">
    <location>
        <position position="92"/>
    </location>
    <ligand>
        <name>S-adenosyl-L-methionine</name>
        <dbReference type="ChEBI" id="CHEBI:59789"/>
    </ligand>
</feature>
<dbReference type="NCBIfam" id="TIGR00755">
    <property type="entry name" value="ksgA"/>
    <property type="match status" value="1"/>
</dbReference>
<reference evidence="11" key="1">
    <citation type="submission" date="2011-06" db="EMBL/GenBank/DDBJ databases">
        <title>The complete genome of chromosome of Runella slithyformis DSM 19594.</title>
        <authorList>
            <consortium name="US DOE Joint Genome Institute (JGI-PGF)"/>
            <person name="Lucas S."/>
            <person name="Han J."/>
            <person name="Lapidus A."/>
            <person name="Bruce D."/>
            <person name="Goodwin L."/>
            <person name="Pitluck S."/>
            <person name="Peters L."/>
            <person name="Kyrpides N."/>
            <person name="Mavromatis K."/>
            <person name="Ivanova N."/>
            <person name="Ovchinnikova G."/>
            <person name="Zhang X."/>
            <person name="Misra M."/>
            <person name="Detter J.C."/>
            <person name="Tapia R."/>
            <person name="Han C."/>
            <person name="Land M."/>
            <person name="Hauser L."/>
            <person name="Markowitz V."/>
            <person name="Cheng J.-F."/>
            <person name="Hugenholtz P."/>
            <person name="Woyke T."/>
            <person name="Wu D."/>
            <person name="Tindall B."/>
            <person name="Faehrich R."/>
            <person name="Brambilla E."/>
            <person name="Klenk H.-P."/>
            <person name="Eisen J.A."/>
        </authorList>
    </citation>
    <scope>NUCLEOTIDE SEQUENCE [LARGE SCALE GENOMIC DNA]</scope>
    <source>
        <strain evidence="11">ATCC 29530 / DSM 19594 / LMG 11500 / NCIMB 11436 / LSU 4</strain>
    </source>
</reference>